<dbReference type="EMBL" id="JBBNAE010000006">
    <property type="protein sequence ID" value="KAK9116904.1"/>
    <property type="molecule type" value="Genomic_DNA"/>
</dbReference>
<keyword evidence="2" id="KW-1185">Reference proteome</keyword>
<evidence type="ECO:0000313" key="1">
    <source>
        <dbReference type="EMBL" id="KAK9116904.1"/>
    </source>
</evidence>
<dbReference type="AlphaFoldDB" id="A0AAP0NSX6"/>
<proteinExistence type="predicted"/>
<comment type="caution">
    <text evidence="1">The sequence shown here is derived from an EMBL/GenBank/DDBJ whole genome shotgun (WGS) entry which is preliminary data.</text>
</comment>
<organism evidence="1 2">
    <name type="scientific">Stephania japonica</name>
    <dbReference type="NCBI Taxonomy" id="461633"/>
    <lineage>
        <taxon>Eukaryota</taxon>
        <taxon>Viridiplantae</taxon>
        <taxon>Streptophyta</taxon>
        <taxon>Embryophyta</taxon>
        <taxon>Tracheophyta</taxon>
        <taxon>Spermatophyta</taxon>
        <taxon>Magnoliopsida</taxon>
        <taxon>Ranunculales</taxon>
        <taxon>Menispermaceae</taxon>
        <taxon>Menispermoideae</taxon>
        <taxon>Cissampelideae</taxon>
        <taxon>Stephania</taxon>
    </lineage>
</organism>
<name>A0AAP0NSX6_9MAGN</name>
<gene>
    <name evidence="1" type="ORF">Sjap_015851</name>
</gene>
<reference evidence="1 2" key="1">
    <citation type="submission" date="2024-01" db="EMBL/GenBank/DDBJ databases">
        <title>Genome assemblies of Stephania.</title>
        <authorList>
            <person name="Yang L."/>
        </authorList>
    </citation>
    <scope>NUCLEOTIDE SEQUENCE [LARGE SCALE GENOMIC DNA]</scope>
    <source>
        <strain evidence="1">QJT</strain>
        <tissue evidence="1">Leaf</tissue>
    </source>
</reference>
<accession>A0AAP0NSX6</accession>
<dbReference type="Proteomes" id="UP001417504">
    <property type="component" value="Unassembled WGS sequence"/>
</dbReference>
<protein>
    <submittedName>
        <fullName evidence="1">Uncharacterized protein</fullName>
    </submittedName>
</protein>
<evidence type="ECO:0000313" key="2">
    <source>
        <dbReference type="Proteomes" id="UP001417504"/>
    </source>
</evidence>
<sequence>MRSVGVIRIYKDLICEAGKETLKDFLRLTTETTPLIRLVSTWVLCSGNSEDVDEDDSIDTHIWHALSAHINFCSHNHRYTNQGTPTMSVKCACQE</sequence>